<dbReference type="AlphaFoldDB" id="A0A455SXP1"/>
<reference evidence="1" key="1">
    <citation type="submission" date="2018-12" db="EMBL/GenBank/DDBJ databases">
        <title>Novel natural products biosynthetic potential of the class Ktedonobacteria.</title>
        <authorList>
            <person name="Zheng Y."/>
            <person name="Saitou A."/>
            <person name="Wang C.M."/>
            <person name="Toyoda A."/>
            <person name="Minakuchi Y."/>
            <person name="Sekiguchi Y."/>
            <person name="Ueda K."/>
            <person name="Takano H."/>
            <person name="Sakai Y."/>
            <person name="Yokota A."/>
            <person name="Yabe S."/>
        </authorList>
    </citation>
    <scope>NUCLEOTIDE SEQUENCE</scope>
    <source>
        <strain evidence="1">A3-2</strain>
    </source>
</reference>
<gene>
    <name evidence="1" type="ORF">KTA_05450</name>
</gene>
<evidence type="ECO:0000313" key="1">
    <source>
        <dbReference type="EMBL" id="BBH92346.1"/>
    </source>
</evidence>
<accession>A0A455SXP1</accession>
<name>A0A455SXP1_9CHLR</name>
<protein>
    <submittedName>
        <fullName evidence="1">Uncharacterized protein</fullName>
    </submittedName>
</protein>
<dbReference type="EMBL" id="AP019377">
    <property type="protein sequence ID" value="BBH92346.1"/>
    <property type="molecule type" value="Genomic_DNA"/>
</dbReference>
<organism evidence="1">
    <name type="scientific">Thermogemmatispora argillosa</name>
    <dbReference type="NCBI Taxonomy" id="2045280"/>
    <lineage>
        <taxon>Bacteria</taxon>
        <taxon>Bacillati</taxon>
        <taxon>Chloroflexota</taxon>
        <taxon>Ktedonobacteria</taxon>
        <taxon>Thermogemmatisporales</taxon>
        <taxon>Thermogemmatisporaceae</taxon>
        <taxon>Thermogemmatispora</taxon>
    </lineage>
</organism>
<proteinExistence type="predicted"/>
<sequence length="106" mass="10892">MLIDDQRAPGAKADIGHSVAPLAHFDKLAGGGRLPGKSRHTIQILLAGTATGRPGPGRVSRLAGQGWLAGAVLWLAICLTGETGSRSLIPGLAVIVVCSQERSFTV</sequence>